<dbReference type="InterPro" id="IPR014762">
    <property type="entry name" value="DNA_mismatch_repair_CS"/>
</dbReference>
<evidence type="ECO:0000256" key="3">
    <source>
        <dbReference type="ARBA" id="ARBA00022763"/>
    </source>
</evidence>
<dbReference type="PANTHER" id="PTHR10073:SF12">
    <property type="entry name" value="DNA MISMATCH REPAIR PROTEIN MLH1"/>
    <property type="match status" value="1"/>
</dbReference>
<dbReference type="RefSeq" id="WP_110422361.1">
    <property type="nucleotide sequence ID" value="NZ_QGLP01000002.1"/>
</dbReference>
<comment type="similarity">
    <text evidence="1 5">Belongs to the DNA mismatch repair MutL/HexB family.</text>
</comment>
<keyword evidence="3 5" id="KW-0227">DNA damage</keyword>
<evidence type="ECO:0000256" key="4">
    <source>
        <dbReference type="ARBA" id="ARBA00023204"/>
    </source>
</evidence>
<dbReference type="Gene3D" id="3.30.1370.100">
    <property type="entry name" value="MutL, C-terminal domain, regulatory subdomain"/>
    <property type="match status" value="1"/>
</dbReference>
<dbReference type="GO" id="GO:0032300">
    <property type="term" value="C:mismatch repair complex"/>
    <property type="evidence" value="ECO:0007669"/>
    <property type="project" value="InterPro"/>
</dbReference>
<evidence type="ECO:0000256" key="1">
    <source>
        <dbReference type="ARBA" id="ARBA00006082"/>
    </source>
</evidence>
<dbReference type="InterPro" id="IPR036890">
    <property type="entry name" value="HATPase_C_sf"/>
</dbReference>
<evidence type="ECO:0000313" key="7">
    <source>
        <dbReference type="EMBL" id="PXZ06953.1"/>
    </source>
</evidence>
<dbReference type="PANTHER" id="PTHR10073">
    <property type="entry name" value="DNA MISMATCH REPAIR PROTEIN MLH, PMS, MUTL"/>
    <property type="match status" value="1"/>
</dbReference>
<dbReference type="FunFam" id="3.30.565.10:FF:000003">
    <property type="entry name" value="DNA mismatch repair endonuclease MutL"/>
    <property type="match status" value="1"/>
</dbReference>
<keyword evidence="4 5" id="KW-0234">DNA repair</keyword>
<dbReference type="InterPro" id="IPR013507">
    <property type="entry name" value="DNA_mismatch_S5_2-like"/>
</dbReference>
<dbReference type="GO" id="GO:0004519">
    <property type="term" value="F:endonuclease activity"/>
    <property type="evidence" value="ECO:0007669"/>
    <property type="project" value="UniProtKB-KW"/>
</dbReference>
<dbReference type="SUPFAM" id="SSF118116">
    <property type="entry name" value="DNA mismatch repair protein MutL"/>
    <property type="match status" value="1"/>
</dbReference>
<dbReference type="SUPFAM" id="SSF54211">
    <property type="entry name" value="Ribosomal protein S5 domain 2-like"/>
    <property type="match status" value="1"/>
</dbReference>
<comment type="function">
    <text evidence="5">This protein is involved in the repair of mismatches in DNA. It is required for dam-dependent methyl-directed DNA mismatch repair. May act as a 'molecular matchmaker', a protein that promotes the formation of a stable complex between two or more DNA-binding proteins in an ATP-dependent manner without itself being part of a final effector complex.</text>
</comment>
<dbReference type="SUPFAM" id="SSF55874">
    <property type="entry name" value="ATPase domain of HSP90 chaperone/DNA topoisomerase II/histidine kinase"/>
    <property type="match status" value="1"/>
</dbReference>
<gene>
    <name evidence="5" type="primary">mutL</name>
    <name evidence="7" type="ORF">DKK79_00105</name>
</gene>
<dbReference type="InterPro" id="IPR014721">
    <property type="entry name" value="Ribsml_uS5_D2-typ_fold_subgr"/>
</dbReference>
<dbReference type="NCBIfam" id="TIGR00585">
    <property type="entry name" value="mutl"/>
    <property type="match status" value="1"/>
</dbReference>
<sequence>MAIHILSPQLANQIAAGEVVERPVSVIKELVENSLDAGSSQIDIDVEQGGSKLIRIRDNGSGIAKAELALALARHATSKINTLDDLDSIMSLGFRGEALASISSVARLTLTSRTADQSEAWQVYAEGRDMKPTIKPAAHPVGSTVEVLDLFYNTPARRRFLKTDKTEFMHIEEFVRRIALARPDVTFNLQHNGKLIKQYRQSPLEKRVESVCGRAFVQKAIKLDWQHNDLQIQGWVSSSEVSELQYFYVNGRVIKDKLINHALRQAYSSRTNEQQSYVVFLQIDPKQVDVNVHPAKHEVRFHEARLVHDFVYQAIVMALESSQQLAADDEKTVMIPNRQAAGENIFNQKKQTEHKTYSPTSALPKKPINHVKENALYGQLVDTKLKGSIEKTRLRSLELADDDSSITAPQKAVIEGLFPKRDVPLQSLHQQVDSSSLVQFGRVLTVMQPDIALLEKTENNQQQFMLMKLSLAQQKVNTIKLLSLESEKLLIALTILVNKKEQDALNDYQDQLKFLGFDFYIDKAKLHLHNVPKMLRTTNWQKLLPMLIAFLLSSGKDVLDPTQIATWLVENADNDYAENWSVNKTIQLLAQLEQIDNNLLQQDSFLYPIDLQSLSQSILS</sequence>
<dbReference type="SMART" id="SM01340">
    <property type="entry name" value="DNA_mis_repair"/>
    <property type="match status" value="1"/>
</dbReference>
<dbReference type="Proteomes" id="UP000247483">
    <property type="component" value="Unassembled WGS sequence"/>
</dbReference>
<dbReference type="Gene3D" id="3.30.565.10">
    <property type="entry name" value="Histidine kinase-like ATPase, C-terminal domain"/>
    <property type="match status" value="1"/>
</dbReference>
<dbReference type="InterPro" id="IPR042121">
    <property type="entry name" value="MutL_C_regsub"/>
</dbReference>
<dbReference type="CDD" id="cd03482">
    <property type="entry name" value="MutL_Trans_MutL"/>
    <property type="match status" value="1"/>
</dbReference>
<reference evidence="7 8" key="1">
    <citation type="submission" date="2018-05" db="EMBL/GenBank/DDBJ databases">
        <title>Reference genomes for bee gut microbiota database.</title>
        <authorList>
            <person name="Ellegaard K.M."/>
        </authorList>
    </citation>
    <scope>NUCLEOTIDE SEQUENCE [LARGE SCALE GENOMIC DNA]</scope>
    <source>
        <strain evidence="7 8">ESL0177</strain>
    </source>
</reference>
<comment type="caution">
    <text evidence="7">The sequence shown here is derived from an EMBL/GenBank/DDBJ whole genome shotgun (WGS) entry which is preliminary data.</text>
</comment>
<dbReference type="Gene3D" id="3.30.230.10">
    <property type="match status" value="1"/>
</dbReference>
<dbReference type="AlphaFoldDB" id="A0A2V4E343"/>
<evidence type="ECO:0000313" key="8">
    <source>
        <dbReference type="Proteomes" id="UP000247483"/>
    </source>
</evidence>
<dbReference type="InterPro" id="IPR014790">
    <property type="entry name" value="MutL_C"/>
</dbReference>
<dbReference type="InterPro" id="IPR020667">
    <property type="entry name" value="DNA_mismatch_repair_MutL"/>
</dbReference>
<feature type="domain" description="DNA mismatch repair protein S5" evidence="6">
    <location>
        <begin position="208"/>
        <end position="320"/>
    </location>
</feature>
<dbReference type="CDD" id="cd16926">
    <property type="entry name" value="HATPase_MutL-MLH-PMS-like"/>
    <property type="match status" value="1"/>
</dbReference>
<evidence type="ECO:0000256" key="5">
    <source>
        <dbReference type="HAMAP-Rule" id="MF_00149"/>
    </source>
</evidence>
<dbReference type="EMBL" id="QGLP01000002">
    <property type="protein sequence ID" value="PXZ06953.1"/>
    <property type="molecule type" value="Genomic_DNA"/>
</dbReference>
<dbReference type="HAMAP" id="MF_00149">
    <property type="entry name" value="DNA_mis_repair"/>
    <property type="match status" value="1"/>
</dbReference>
<dbReference type="GO" id="GO:0140664">
    <property type="term" value="F:ATP-dependent DNA damage sensor activity"/>
    <property type="evidence" value="ECO:0007669"/>
    <property type="project" value="InterPro"/>
</dbReference>
<dbReference type="Pfam" id="PF13589">
    <property type="entry name" value="HATPase_c_3"/>
    <property type="match status" value="1"/>
</dbReference>
<dbReference type="InterPro" id="IPR042120">
    <property type="entry name" value="MutL_C_dimsub"/>
</dbReference>
<dbReference type="Pfam" id="PF08676">
    <property type="entry name" value="MutL_C"/>
    <property type="match status" value="1"/>
</dbReference>
<dbReference type="Gene3D" id="3.30.1540.20">
    <property type="entry name" value="MutL, C-terminal domain, dimerisation subdomain"/>
    <property type="match status" value="1"/>
</dbReference>
<keyword evidence="7" id="KW-0540">Nuclease</keyword>
<dbReference type="InterPro" id="IPR020568">
    <property type="entry name" value="Ribosomal_Su5_D2-typ_SF"/>
</dbReference>
<name>A0A2V4E343_9GAMM</name>
<evidence type="ECO:0000256" key="2">
    <source>
        <dbReference type="ARBA" id="ARBA00021975"/>
    </source>
</evidence>
<keyword evidence="7" id="KW-0378">Hydrolase</keyword>
<dbReference type="GO" id="GO:0030983">
    <property type="term" value="F:mismatched DNA binding"/>
    <property type="evidence" value="ECO:0007669"/>
    <property type="project" value="InterPro"/>
</dbReference>
<keyword evidence="7" id="KW-0255">Endonuclease</keyword>
<organism evidence="7 8">
    <name type="scientific">Gilliamella apicola</name>
    <dbReference type="NCBI Taxonomy" id="1196095"/>
    <lineage>
        <taxon>Bacteria</taxon>
        <taxon>Pseudomonadati</taxon>
        <taxon>Pseudomonadota</taxon>
        <taxon>Gammaproteobacteria</taxon>
        <taxon>Orbales</taxon>
        <taxon>Orbaceae</taxon>
        <taxon>Gilliamella</taxon>
    </lineage>
</organism>
<dbReference type="GO" id="GO:0006298">
    <property type="term" value="P:mismatch repair"/>
    <property type="evidence" value="ECO:0007669"/>
    <property type="project" value="UniProtKB-UniRule"/>
</dbReference>
<dbReference type="InterPro" id="IPR038973">
    <property type="entry name" value="MutL/Mlh/Pms-like"/>
</dbReference>
<dbReference type="PROSITE" id="PS00058">
    <property type="entry name" value="DNA_MISMATCH_REPAIR_1"/>
    <property type="match status" value="1"/>
</dbReference>
<dbReference type="Pfam" id="PF01119">
    <property type="entry name" value="DNA_mis_repair"/>
    <property type="match status" value="1"/>
</dbReference>
<evidence type="ECO:0000259" key="6">
    <source>
        <dbReference type="SMART" id="SM01340"/>
    </source>
</evidence>
<dbReference type="GO" id="GO:0005524">
    <property type="term" value="F:ATP binding"/>
    <property type="evidence" value="ECO:0007669"/>
    <property type="project" value="InterPro"/>
</dbReference>
<dbReference type="NCBIfam" id="NF000948">
    <property type="entry name" value="PRK00095.1-1"/>
    <property type="match status" value="1"/>
</dbReference>
<dbReference type="GO" id="GO:0016887">
    <property type="term" value="F:ATP hydrolysis activity"/>
    <property type="evidence" value="ECO:0007669"/>
    <property type="project" value="InterPro"/>
</dbReference>
<dbReference type="InterPro" id="IPR002099">
    <property type="entry name" value="MutL/Mlh/PMS"/>
</dbReference>
<proteinExistence type="inferred from homology"/>
<dbReference type="InterPro" id="IPR037198">
    <property type="entry name" value="MutL_C_sf"/>
</dbReference>
<accession>A0A2V4E343</accession>
<protein>
    <recommendedName>
        <fullName evidence="2 5">DNA mismatch repair protein MutL</fullName>
    </recommendedName>
</protein>